<protein>
    <submittedName>
        <fullName evidence="1">Uncharacterized protein</fullName>
    </submittedName>
</protein>
<proteinExistence type="predicted"/>
<dbReference type="EMBL" id="JAPFFM010000020">
    <property type="protein sequence ID" value="KAJ6682161.1"/>
    <property type="molecule type" value="Genomic_DNA"/>
</dbReference>
<gene>
    <name evidence="1" type="ORF">OIU74_020413</name>
</gene>
<name>A0A9Q0P5V2_9ROSI</name>
<accession>A0A9Q0P5V2</accession>
<sequence>MFSSNLRNKLGSLLPGRRALLWCPNSCMIETLESICNHFSTILCYDFSLQHNGQVIAPCVELLTWKVYHAILAGHY</sequence>
<keyword evidence="2" id="KW-1185">Reference proteome</keyword>
<reference evidence="1" key="1">
    <citation type="submission" date="2022-11" db="EMBL/GenBank/DDBJ databases">
        <authorList>
            <person name="Hyden B.L."/>
            <person name="Feng K."/>
            <person name="Yates T."/>
            <person name="Jawdy S."/>
            <person name="Smart L.B."/>
            <person name="Muchero W."/>
        </authorList>
    </citation>
    <scope>NUCLEOTIDE SEQUENCE</scope>
    <source>
        <tissue evidence="1">Shoot tip</tissue>
    </source>
</reference>
<dbReference type="Proteomes" id="UP001151752">
    <property type="component" value="Chromosome 5"/>
</dbReference>
<comment type="caution">
    <text evidence="1">The sequence shown here is derived from an EMBL/GenBank/DDBJ whole genome shotgun (WGS) entry which is preliminary data.</text>
</comment>
<reference evidence="1" key="2">
    <citation type="journal article" date="2023" name="Int. J. Mol. Sci.">
        <title>De Novo Assembly and Annotation of 11 Diverse Shrub Willow (Salix) Genomes Reveals Novel Gene Organization in Sex-Linked Regions.</title>
        <authorList>
            <person name="Hyden B."/>
            <person name="Feng K."/>
            <person name="Yates T.B."/>
            <person name="Jawdy S."/>
            <person name="Cereghino C."/>
            <person name="Smart L.B."/>
            <person name="Muchero W."/>
        </authorList>
    </citation>
    <scope>NUCLEOTIDE SEQUENCE</scope>
    <source>
        <tissue evidence="1">Shoot tip</tissue>
    </source>
</reference>
<organism evidence="1 2">
    <name type="scientific">Salix koriyanagi</name>
    <dbReference type="NCBI Taxonomy" id="2511006"/>
    <lineage>
        <taxon>Eukaryota</taxon>
        <taxon>Viridiplantae</taxon>
        <taxon>Streptophyta</taxon>
        <taxon>Embryophyta</taxon>
        <taxon>Tracheophyta</taxon>
        <taxon>Spermatophyta</taxon>
        <taxon>Magnoliopsida</taxon>
        <taxon>eudicotyledons</taxon>
        <taxon>Gunneridae</taxon>
        <taxon>Pentapetalae</taxon>
        <taxon>rosids</taxon>
        <taxon>fabids</taxon>
        <taxon>Malpighiales</taxon>
        <taxon>Salicaceae</taxon>
        <taxon>Saliceae</taxon>
        <taxon>Salix</taxon>
    </lineage>
</organism>
<evidence type="ECO:0000313" key="1">
    <source>
        <dbReference type="EMBL" id="KAJ6682161.1"/>
    </source>
</evidence>
<evidence type="ECO:0000313" key="2">
    <source>
        <dbReference type="Proteomes" id="UP001151752"/>
    </source>
</evidence>
<dbReference type="AlphaFoldDB" id="A0A9Q0P5V2"/>